<dbReference type="EMBL" id="JADNRY010000019">
    <property type="protein sequence ID" value="KAF9073282.1"/>
    <property type="molecule type" value="Genomic_DNA"/>
</dbReference>
<dbReference type="SUPFAM" id="SSF82199">
    <property type="entry name" value="SET domain"/>
    <property type="match status" value="1"/>
</dbReference>
<keyword evidence="4" id="KW-1185">Reference proteome</keyword>
<sequence>MTLSFPKVCIVDIPGKGQGVRALEDIPRGTLIIAETLKVRYPMKRDLITPEAIECLLSFPCAPTDHPIIGRFKHFLPLVGSSDEGHGLFATICKVNHTCPSPLDGPNAAYCWDEPSGKELLHAIHDIHRNEEITVSYIHENSEASQDPLTFLRKHFGFDCSCRGCLRPAAERQHSAKRIKAFYQFDDLVLEVINSKQYAPLSILKDIEKQLLIVCEEGYESLISRFSHNAFQLCALYGDAASASEWEALTRDMGMVYCGEKSKDVQESFGHAKDPSTHPAWGGFTFLGKRKLHGPCKEIVAYCYPPSTLASTLSPEPLVPAPGKLSKGQKKKARAKAKKTEKQPGLEKD</sequence>
<dbReference type="InterPro" id="IPR053185">
    <property type="entry name" value="SET_domain_protein"/>
</dbReference>
<comment type="caution">
    <text evidence="3">The sequence shown here is derived from an EMBL/GenBank/DDBJ whole genome shotgun (WGS) entry which is preliminary data.</text>
</comment>
<dbReference type="Proteomes" id="UP000772434">
    <property type="component" value="Unassembled WGS sequence"/>
</dbReference>
<reference evidence="3" key="1">
    <citation type="submission" date="2020-11" db="EMBL/GenBank/DDBJ databases">
        <authorList>
            <consortium name="DOE Joint Genome Institute"/>
            <person name="Ahrendt S."/>
            <person name="Riley R."/>
            <person name="Andreopoulos W."/>
            <person name="Labutti K."/>
            <person name="Pangilinan J."/>
            <person name="Ruiz-Duenas F.J."/>
            <person name="Barrasa J.M."/>
            <person name="Sanchez-Garcia M."/>
            <person name="Camarero S."/>
            <person name="Miyauchi S."/>
            <person name="Serrano A."/>
            <person name="Linde D."/>
            <person name="Babiker R."/>
            <person name="Drula E."/>
            <person name="Ayuso-Fernandez I."/>
            <person name="Pacheco R."/>
            <person name="Padilla G."/>
            <person name="Ferreira P."/>
            <person name="Barriuso J."/>
            <person name="Kellner H."/>
            <person name="Castanera R."/>
            <person name="Alfaro M."/>
            <person name="Ramirez L."/>
            <person name="Pisabarro A.G."/>
            <person name="Kuo A."/>
            <person name="Tritt A."/>
            <person name="Lipzen A."/>
            <person name="He G."/>
            <person name="Yan M."/>
            <person name="Ng V."/>
            <person name="Cullen D."/>
            <person name="Martin F."/>
            <person name="Rosso M.-N."/>
            <person name="Henrissat B."/>
            <person name="Hibbett D."/>
            <person name="Martinez A.T."/>
            <person name="Grigoriev I.V."/>
        </authorList>
    </citation>
    <scope>NUCLEOTIDE SEQUENCE</scope>
    <source>
        <strain evidence="3">AH 40177</strain>
    </source>
</reference>
<dbReference type="Pfam" id="PF00856">
    <property type="entry name" value="SET"/>
    <property type="match status" value="1"/>
</dbReference>
<feature type="domain" description="SET" evidence="2">
    <location>
        <begin position="6"/>
        <end position="138"/>
    </location>
</feature>
<protein>
    <recommendedName>
        <fullName evidence="2">SET domain-containing protein</fullName>
    </recommendedName>
</protein>
<dbReference type="Gene3D" id="2.170.270.10">
    <property type="entry name" value="SET domain"/>
    <property type="match status" value="1"/>
</dbReference>
<dbReference type="PANTHER" id="PTHR47332">
    <property type="entry name" value="SET DOMAIN-CONTAINING PROTEIN 5"/>
    <property type="match status" value="1"/>
</dbReference>
<dbReference type="CDD" id="cd20071">
    <property type="entry name" value="SET_SMYD"/>
    <property type="match status" value="1"/>
</dbReference>
<feature type="region of interest" description="Disordered" evidence="1">
    <location>
        <begin position="313"/>
        <end position="349"/>
    </location>
</feature>
<accession>A0A9P5Q265</accession>
<dbReference type="AlphaFoldDB" id="A0A9P5Q265"/>
<feature type="compositionally biased region" description="Basic and acidic residues" evidence="1">
    <location>
        <begin position="338"/>
        <end position="349"/>
    </location>
</feature>
<evidence type="ECO:0000259" key="2">
    <source>
        <dbReference type="PROSITE" id="PS50280"/>
    </source>
</evidence>
<evidence type="ECO:0000313" key="4">
    <source>
        <dbReference type="Proteomes" id="UP000772434"/>
    </source>
</evidence>
<gene>
    <name evidence="3" type="ORF">BDP27DRAFT_318515</name>
</gene>
<proteinExistence type="predicted"/>
<evidence type="ECO:0000313" key="3">
    <source>
        <dbReference type="EMBL" id="KAF9073282.1"/>
    </source>
</evidence>
<dbReference type="PROSITE" id="PS50280">
    <property type="entry name" value="SET"/>
    <property type="match status" value="1"/>
</dbReference>
<evidence type="ECO:0000256" key="1">
    <source>
        <dbReference type="SAM" id="MobiDB-lite"/>
    </source>
</evidence>
<dbReference type="PANTHER" id="PTHR47332:SF4">
    <property type="entry name" value="SET DOMAIN-CONTAINING PROTEIN 5"/>
    <property type="match status" value="1"/>
</dbReference>
<dbReference type="OrthoDB" id="265717at2759"/>
<dbReference type="InterPro" id="IPR046341">
    <property type="entry name" value="SET_dom_sf"/>
</dbReference>
<organism evidence="3 4">
    <name type="scientific">Rhodocollybia butyracea</name>
    <dbReference type="NCBI Taxonomy" id="206335"/>
    <lineage>
        <taxon>Eukaryota</taxon>
        <taxon>Fungi</taxon>
        <taxon>Dikarya</taxon>
        <taxon>Basidiomycota</taxon>
        <taxon>Agaricomycotina</taxon>
        <taxon>Agaricomycetes</taxon>
        <taxon>Agaricomycetidae</taxon>
        <taxon>Agaricales</taxon>
        <taxon>Marasmiineae</taxon>
        <taxon>Omphalotaceae</taxon>
        <taxon>Rhodocollybia</taxon>
    </lineage>
</organism>
<feature type="compositionally biased region" description="Basic residues" evidence="1">
    <location>
        <begin position="327"/>
        <end position="337"/>
    </location>
</feature>
<dbReference type="InterPro" id="IPR001214">
    <property type="entry name" value="SET_dom"/>
</dbReference>
<name>A0A9P5Q265_9AGAR</name>